<sequence>MNPNENPGAVLVTPPLTGSNYHSWSREMMMTLKYKNKLKFIDDTLHKPNINDPSFNSWDRCNTLILAWINHSIDKSILQSILWMDTALEVW</sequence>
<dbReference type="PANTHER" id="PTHR37610:SF55">
    <property type="entry name" value="RETROTRANSPOSON COPIA-LIKE N-TERMINAL DOMAIN-CONTAINING PROTEIN"/>
    <property type="match status" value="1"/>
</dbReference>
<dbReference type="InterPro" id="IPR029472">
    <property type="entry name" value="Copia-like_N"/>
</dbReference>
<dbReference type="OrthoDB" id="1737256at2759"/>
<reference evidence="3" key="1">
    <citation type="journal article" date="2020" name="Nat. Commun.">
        <title>Genome sequence of the cluster root forming white lupin.</title>
        <authorList>
            <person name="Hufnagel B."/>
            <person name="Marques A."/>
            <person name="Soriano A."/>
            <person name="Marques L."/>
            <person name="Divol F."/>
            <person name="Doumas P."/>
            <person name="Sallet E."/>
            <person name="Mancinotti D."/>
            <person name="Carrere S."/>
            <person name="Marande W."/>
            <person name="Arribat S."/>
            <person name="Keller J."/>
            <person name="Huneau C."/>
            <person name="Blein T."/>
            <person name="Aime D."/>
            <person name="Laguerre M."/>
            <person name="Taylor J."/>
            <person name="Schubert V."/>
            <person name="Nelson M."/>
            <person name="Geu-Flores F."/>
            <person name="Crespi M."/>
            <person name="Gallardo-Guerrero K."/>
            <person name="Delaux P.-M."/>
            <person name="Salse J."/>
            <person name="Berges H."/>
            <person name="Guyot R."/>
            <person name="Gouzy J."/>
            <person name="Peret B."/>
        </authorList>
    </citation>
    <scope>NUCLEOTIDE SEQUENCE [LARGE SCALE GENOMIC DNA]</scope>
    <source>
        <strain evidence="3">cv. Amiga</strain>
    </source>
</reference>
<protein>
    <submittedName>
        <fullName evidence="2">Putative gag-polypeptide of LTR copia-type</fullName>
    </submittedName>
</protein>
<keyword evidence="3" id="KW-1185">Reference proteome</keyword>
<name>A0A6A4QBR2_LUPAL</name>
<evidence type="ECO:0000259" key="1">
    <source>
        <dbReference type="Pfam" id="PF14244"/>
    </source>
</evidence>
<evidence type="ECO:0000313" key="3">
    <source>
        <dbReference type="Proteomes" id="UP000447434"/>
    </source>
</evidence>
<proteinExistence type="predicted"/>
<accession>A0A6A4QBR2</accession>
<feature type="domain" description="Retrotransposon Copia-like N-terminal" evidence="1">
    <location>
        <begin position="3"/>
        <end position="49"/>
    </location>
</feature>
<evidence type="ECO:0000313" key="2">
    <source>
        <dbReference type="EMBL" id="KAE9611029.1"/>
    </source>
</evidence>
<gene>
    <name evidence="2" type="ORF">Lalb_Chr07g0193391</name>
</gene>
<dbReference type="Proteomes" id="UP000447434">
    <property type="component" value="Chromosome 7"/>
</dbReference>
<dbReference type="PANTHER" id="PTHR37610">
    <property type="entry name" value="CCHC-TYPE DOMAIN-CONTAINING PROTEIN"/>
    <property type="match status" value="1"/>
</dbReference>
<comment type="caution">
    <text evidence="2">The sequence shown here is derived from an EMBL/GenBank/DDBJ whole genome shotgun (WGS) entry which is preliminary data.</text>
</comment>
<dbReference type="Pfam" id="PF14244">
    <property type="entry name" value="Retrotran_gag_3"/>
    <property type="match status" value="1"/>
</dbReference>
<organism evidence="2 3">
    <name type="scientific">Lupinus albus</name>
    <name type="common">White lupine</name>
    <name type="synonym">Lupinus termis</name>
    <dbReference type="NCBI Taxonomy" id="3870"/>
    <lineage>
        <taxon>Eukaryota</taxon>
        <taxon>Viridiplantae</taxon>
        <taxon>Streptophyta</taxon>
        <taxon>Embryophyta</taxon>
        <taxon>Tracheophyta</taxon>
        <taxon>Spermatophyta</taxon>
        <taxon>Magnoliopsida</taxon>
        <taxon>eudicotyledons</taxon>
        <taxon>Gunneridae</taxon>
        <taxon>Pentapetalae</taxon>
        <taxon>rosids</taxon>
        <taxon>fabids</taxon>
        <taxon>Fabales</taxon>
        <taxon>Fabaceae</taxon>
        <taxon>Papilionoideae</taxon>
        <taxon>50 kb inversion clade</taxon>
        <taxon>genistoids sensu lato</taxon>
        <taxon>core genistoids</taxon>
        <taxon>Genisteae</taxon>
        <taxon>Lupinus</taxon>
    </lineage>
</organism>
<dbReference type="EMBL" id="WOCE01000007">
    <property type="protein sequence ID" value="KAE9611029.1"/>
    <property type="molecule type" value="Genomic_DNA"/>
</dbReference>
<dbReference type="AlphaFoldDB" id="A0A6A4QBR2"/>